<evidence type="ECO:0000259" key="2">
    <source>
        <dbReference type="Pfam" id="PF00326"/>
    </source>
</evidence>
<dbReference type="PANTHER" id="PTHR42776">
    <property type="entry name" value="SERINE PEPTIDASE S9 FAMILY MEMBER"/>
    <property type="match status" value="1"/>
</dbReference>
<evidence type="ECO:0000313" key="4">
    <source>
        <dbReference type="Proteomes" id="UP000248917"/>
    </source>
</evidence>
<keyword evidence="3" id="KW-0645">Protease</keyword>
<dbReference type="Gene3D" id="3.40.50.1820">
    <property type="entry name" value="alpha/beta hydrolase"/>
    <property type="match status" value="1"/>
</dbReference>
<proteinExistence type="predicted"/>
<keyword evidence="3" id="KW-0031">Aminopeptidase</keyword>
<keyword evidence="1" id="KW-0378">Hydrolase</keyword>
<dbReference type="SUPFAM" id="SSF53474">
    <property type="entry name" value="alpha/beta-Hydrolases"/>
    <property type="match status" value="1"/>
</dbReference>
<dbReference type="EMBL" id="QKTX01000006">
    <property type="protein sequence ID" value="PZV83433.1"/>
    <property type="molecule type" value="Genomic_DNA"/>
</dbReference>
<keyword evidence="4" id="KW-1185">Reference proteome</keyword>
<protein>
    <submittedName>
        <fullName evidence="3">Dipeptidyl aminopeptidase/acylaminoacyl peptidase</fullName>
    </submittedName>
</protein>
<dbReference type="Gene3D" id="2.120.10.30">
    <property type="entry name" value="TolB, C-terminal domain"/>
    <property type="match status" value="1"/>
</dbReference>
<dbReference type="PANTHER" id="PTHR42776:SF27">
    <property type="entry name" value="DIPEPTIDYL PEPTIDASE FAMILY MEMBER 6"/>
    <property type="match status" value="1"/>
</dbReference>
<name>A0A326RS80_9BACT</name>
<dbReference type="InterPro" id="IPR001375">
    <property type="entry name" value="Peptidase_S9_cat"/>
</dbReference>
<accession>A0A326RS80</accession>
<evidence type="ECO:0000313" key="3">
    <source>
        <dbReference type="EMBL" id="PZV83433.1"/>
    </source>
</evidence>
<organism evidence="3 4">
    <name type="scientific">Algoriphagus aquaeductus</name>
    <dbReference type="NCBI Taxonomy" id="475299"/>
    <lineage>
        <taxon>Bacteria</taxon>
        <taxon>Pseudomonadati</taxon>
        <taxon>Bacteroidota</taxon>
        <taxon>Cytophagia</taxon>
        <taxon>Cytophagales</taxon>
        <taxon>Cyclobacteriaceae</taxon>
        <taxon>Algoriphagus</taxon>
    </lineage>
</organism>
<reference evidence="3 4" key="1">
    <citation type="submission" date="2018-06" db="EMBL/GenBank/DDBJ databases">
        <title>Genomic Encyclopedia of Archaeal and Bacterial Type Strains, Phase II (KMG-II): from individual species to whole genera.</title>
        <authorList>
            <person name="Goeker M."/>
        </authorList>
    </citation>
    <scope>NUCLEOTIDE SEQUENCE [LARGE SCALE GENOMIC DNA]</scope>
    <source>
        <strain evidence="3 4">T4</strain>
    </source>
</reference>
<sequence>MQAFFFLTVRRYEVNPLFSLPNLLTMRKQLLILWLFALTFQLAMAQDAPKPMSWKDVATWKSMPGGGYKLSPDGQWMAYVLTGIEVDGELILQKTADPASKKSFPIGNANFASFEFSENSQWIAFKEYPKFAEKQANEKAKGKPLKEKLHLIKLGTEDKKTFEGVGGFSFNGEAASHLVINLPKEGNGEAKGADLLIYHLATGKSQNLGNVREQAVNKAGTHLAYTVDAANSQGNGLYLLNMESNSIQVLDSDEAGYQSINWTEKGDAFAVLKMKKDKKYKQDKGAVLGVKNLSNPQVTLYEPAKDSTGFDQKYTITPNRRPMWSEDLTRLFYGIHPLVLAEKESPKKEVNTDSLKKDESENLAKIMADTTIKSISDLQKAIGKLNSGKSDDKKSNDAKKPEMTIWHWNDDRLQSRQQVMENMDKNYSFWAMYDVAGKKHIALQDSSMRDLNILPFQHFALGSDQQTYELDINLNGQNYRDYFIIDLKTGAKTPLFEKFYQPSFASMPRPSTDGKKLLYGKDGHFYVYDITTRTHTNITEKLPVSVVDVEDDHNVIKPLYNPLGWSSDSRYVLVRDGWDIWQIPMSSKEIPLNLTQNGKKDKIRYQYRISLDPEEKGIDLTKTVYLRTYGENTKKSGIATLAPAKMGLTAGAKFLLWEDANIQGLTKAKKAGVYTFTKEKFNQPTQVFLADATLANPKQITENAPDAGKFAWSSGVKLIDYVTAKGDSLQAALFLPAGYVEGQKYPTVVYYYEKLSQTLHNWSNPGYSGTGWSPSLYTSNGYAVLIPDIVYKMDDPGMSAVWAVLPAVDAAIKTGVIDESKMGLHGHSWGGYQTSFLITQTNRFKAAAAGAPLTNMISMYDLIYWNTGGGNMSIFEASQGRFLGGPWENWEAYERNSPIYHVKKVQTPLLLLHNDKDGAVDFTQGVEYYNALRRLKKPVIMVQYLGENHGLGKLENRKDYSVRMMEFFDHHLKGLPAPDWMSKGVPRLKLGEHLEERAF</sequence>
<feature type="domain" description="Peptidase S9 prolyl oligopeptidase catalytic" evidence="2">
    <location>
        <begin position="805"/>
        <end position="973"/>
    </location>
</feature>
<dbReference type="GO" id="GO:0006508">
    <property type="term" value="P:proteolysis"/>
    <property type="evidence" value="ECO:0007669"/>
    <property type="project" value="InterPro"/>
</dbReference>
<gene>
    <name evidence="3" type="ORF">CLV31_10646</name>
</gene>
<dbReference type="InterPro" id="IPR029058">
    <property type="entry name" value="AB_hydrolase_fold"/>
</dbReference>
<dbReference type="GO" id="GO:0004177">
    <property type="term" value="F:aminopeptidase activity"/>
    <property type="evidence" value="ECO:0007669"/>
    <property type="project" value="UniProtKB-KW"/>
</dbReference>
<dbReference type="InterPro" id="IPR011042">
    <property type="entry name" value="6-blade_b-propeller_TolB-like"/>
</dbReference>
<dbReference type="Proteomes" id="UP000248917">
    <property type="component" value="Unassembled WGS sequence"/>
</dbReference>
<dbReference type="AlphaFoldDB" id="A0A326RS80"/>
<dbReference type="Pfam" id="PF00326">
    <property type="entry name" value="Peptidase_S9"/>
    <property type="match status" value="1"/>
</dbReference>
<dbReference type="SUPFAM" id="SSF82171">
    <property type="entry name" value="DPP6 N-terminal domain-like"/>
    <property type="match status" value="1"/>
</dbReference>
<dbReference type="GO" id="GO:0004252">
    <property type="term" value="F:serine-type endopeptidase activity"/>
    <property type="evidence" value="ECO:0007669"/>
    <property type="project" value="TreeGrafter"/>
</dbReference>
<evidence type="ECO:0000256" key="1">
    <source>
        <dbReference type="ARBA" id="ARBA00022801"/>
    </source>
</evidence>
<comment type="caution">
    <text evidence="3">The sequence shown here is derived from an EMBL/GenBank/DDBJ whole genome shotgun (WGS) entry which is preliminary data.</text>
</comment>